<dbReference type="RefSeq" id="WP_129832263.1">
    <property type="nucleotide sequence ID" value="NZ_CP035704.1"/>
</dbReference>
<name>A0A411HHX2_9GAMM</name>
<feature type="domain" description="YhdP central" evidence="1">
    <location>
        <begin position="9"/>
        <end position="1319"/>
    </location>
</feature>
<dbReference type="PANTHER" id="PTHR38690:SF1">
    <property type="entry name" value="PROTEASE"/>
    <property type="match status" value="1"/>
</dbReference>
<dbReference type="Pfam" id="PF13116">
    <property type="entry name" value="YhdP"/>
    <property type="match status" value="1"/>
</dbReference>
<gene>
    <name evidence="2" type="ORF">ELE36_06320</name>
</gene>
<dbReference type="PANTHER" id="PTHR38690">
    <property type="entry name" value="PROTEASE-RELATED"/>
    <property type="match status" value="1"/>
</dbReference>
<dbReference type="NCBIfam" id="TIGR02099">
    <property type="entry name" value="YhdP family protein"/>
    <property type="match status" value="1"/>
</dbReference>
<reference evidence="2 3" key="1">
    <citation type="submission" date="2019-01" db="EMBL/GenBank/DDBJ databases">
        <title>Pseudolysobacter antarctica gen. nov., sp. nov., isolated from Fildes Peninsula, Antarctica.</title>
        <authorList>
            <person name="Wei Z."/>
            <person name="Peng F."/>
        </authorList>
    </citation>
    <scope>NUCLEOTIDE SEQUENCE [LARGE SCALE GENOMIC DNA]</scope>
    <source>
        <strain evidence="2 3">AQ6-296</strain>
    </source>
</reference>
<dbReference type="KEGG" id="xbc:ELE36_06320"/>
<evidence type="ECO:0000313" key="2">
    <source>
        <dbReference type="EMBL" id="QBB70004.1"/>
    </source>
</evidence>
<dbReference type="Proteomes" id="UP000291562">
    <property type="component" value="Chromosome"/>
</dbReference>
<protein>
    <submittedName>
        <fullName evidence="2">TIGR02099 family protein</fullName>
    </submittedName>
</protein>
<evidence type="ECO:0000313" key="3">
    <source>
        <dbReference type="Proteomes" id="UP000291562"/>
    </source>
</evidence>
<dbReference type="InterPro" id="IPR025263">
    <property type="entry name" value="YhdP_central"/>
</dbReference>
<proteinExistence type="predicted"/>
<sequence>MTPWRRRLRRLRLWLVRLLALALIAMALVMGLGQLALPWVISHPEKVTAFLSDKLHRPISIDKIEGIWERSGPVLTLHGLHLGAADASQQAMLIPQAEIALNFFAWMHKNQRWNEFRLSGLDLVLSHDAPDGSWRIHGFVADNNDQQDDGDNPLFQLGSLVLRDLHLRVDDTPDQRQLQFGISELRLINQGSAHRMLARVRCLETQSPPMALVAEYDTDTRNGRLYLGASQLDLAGLLRLFPVRGLALASGGGDAQFWVDWRAGALDAVRAEIDLRKLVMQTTAPIDTGSVGDIVPRIGLDRFAFGARLQRNVSGWRADVADLRMDRDGEAGVPGRFSIEQRNAPAQPITTTLPEGLLVSPQDETADKMVLAAADDNGVSMPNASVEYVGSASDLDLSAIASLSMLSDALPAGLRQWLYNASPHGVAHNLSLRYHDGHDYDVAASIGSVAWMPVGKLPGVEGLNFEALADAQALSITLPTRTPLRLPMPQVFRSTIELAEFSGKVAAYRTDKAWRIEIPGVQFEGQPVAGLGYGGELRGSIDLNIDGSRPFMDMYAAITHADMLATHPFWPYNNMPKQGVAWLDRGLAGGRLTGRAAFRGNLGDWPFRNQLGQFSAHVELEDAILDYNPEWPRIEHLRASADFLNTSLHVVTTAGQTLGNNLTSGSADISDFAHAIIEIQLAGEGSGKNLLDFLHASPIGKRYAEQLRGVDISGAGKLALQLHLPLGNDQGPLKLDGSVDMTDAALSASGPNLLLTQANGKVIFSERGFGIDDMAVRYEDQPARFALRVGSAYMRDPQHQAEASLHGKFPATILLKRVPVLLPYQKFIAGSADWTVDYSVDDNHGKGDSAQRLVVSSDLKGIAISLPAPMHKDSNEVQPLRVIVPLPIEGGELQARLGDIAQMRARLEKGVTPFAGHLAFGAGMPDALPKRGLRVSGGVVEADISGWMDFVVGNSSSGSGSFIESVDLRVAQLTFFGRAFPDTSFKLGFSPDESTINLSGTQVEGTVHIPAADLIKRGVTAELARLYMPSDNDDTPPADANAPAATDSDTLAGVNPAAIPPLHISVGDLHLGHASFGAARVESYPIEGGMHLEQVQSDSPNIDMSARGDWFGKGGKDHSTFSIHFTAKNLGHMLDALGYAGVIDGGETVVGIDASWPGAPSSFALAKLDGSLSLSVADGRILEVDPGAGRIIGLVGITEIPRRLALDFSDFFKSGLAFNSIKGKFALGNGNATTNDLQIKGPAADIAISGRTDLRKREYDQTMIVVPHLSNTLPIVGAIAGGPVGAAAGFVVQTILRKPLNQAAETTYRVSGSWDKPVIVTVAKAVKPHGKDEAKAGKAK</sequence>
<accession>A0A411HHX2</accession>
<keyword evidence="3" id="KW-1185">Reference proteome</keyword>
<organism evidence="2 3">
    <name type="scientific">Pseudolysobacter antarcticus</name>
    <dbReference type="NCBI Taxonomy" id="2511995"/>
    <lineage>
        <taxon>Bacteria</taxon>
        <taxon>Pseudomonadati</taxon>
        <taxon>Pseudomonadota</taxon>
        <taxon>Gammaproteobacteria</taxon>
        <taxon>Lysobacterales</taxon>
        <taxon>Rhodanobacteraceae</taxon>
        <taxon>Pseudolysobacter</taxon>
    </lineage>
</organism>
<evidence type="ECO:0000259" key="1">
    <source>
        <dbReference type="Pfam" id="PF13116"/>
    </source>
</evidence>
<dbReference type="EMBL" id="CP035704">
    <property type="protein sequence ID" value="QBB70004.1"/>
    <property type="molecule type" value="Genomic_DNA"/>
</dbReference>
<dbReference type="InterPro" id="IPR011836">
    <property type="entry name" value="YhdP"/>
</dbReference>
<dbReference type="OrthoDB" id="9762238at2"/>